<dbReference type="PROSITE" id="PS00280">
    <property type="entry name" value="BPTI_KUNITZ_1"/>
    <property type="match status" value="1"/>
</dbReference>
<evidence type="ECO:0000259" key="5">
    <source>
        <dbReference type="PROSITE" id="PS50279"/>
    </source>
</evidence>
<proteinExistence type="evidence at transcript level"/>
<protein>
    <recommendedName>
        <fullName evidence="5">BPTI/Kunitz inhibitor domain-containing protein</fullName>
    </recommendedName>
</protein>
<evidence type="ECO:0000256" key="2">
    <source>
        <dbReference type="ARBA" id="ARBA00022900"/>
    </source>
</evidence>
<dbReference type="InterPro" id="IPR036880">
    <property type="entry name" value="Kunitz_BPTI_sf"/>
</dbReference>
<organism evidence="6">
    <name type="scientific">Amblyomma triste</name>
    <name type="common">Neotropical tick</name>
    <dbReference type="NCBI Taxonomy" id="251400"/>
    <lineage>
        <taxon>Eukaryota</taxon>
        <taxon>Metazoa</taxon>
        <taxon>Ecdysozoa</taxon>
        <taxon>Arthropoda</taxon>
        <taxon>Chelicerata</taxon>
        <taxon>Arachnida</taxon>
        <taxon>Acari</taxon>
        <taxon>Parasitiformes</taxon>
        <taxon>Ixodida</taxon>
        <taxon>Ixodoidea</taxon>
        <taxon>Ixodidae</taxon>
        <taxon>Amblyomminae</taxon>
        <taxon>Amblyomma</taxon>
    </lineage>
</organism>
<evidence type="ECO:0000256" key="4">
    <source>
        <dbReference type="SAM" id="SignalP"/>
    </source>
</evidence>
<keyword evidence="3" id="KW-1015">Disulfide bond</keyword>
<dbReference type="PANTHER" id="PTHR10083:SF374">
    <property type="entry name" value="BPTI_KUNITZ INHIBITOR DOMAIN-CONTAINING PROTEIN"/>
    <property type="match status" value="1"/>
</dbReference>
<dbReference type="PROSITE" id="PS50279">
    <property type="entry name" value="BPTI_KUNITZ_2"/>
    <property type="match status" value="1"/>
</dbReference>
<feature type="domain" description="BPTI/Kunitz inhibitor" evidence="5">
    <location>
        <begin position="28"/>
        <end position="81"/>
    </location>
</feature>
<keyword evidence="1" id="KW-0646">Protease inhibitor</keyword>
<dbReference type="InterPro" id="IPR050098">
    <property type="entry name" value="TFPI/VKTCI-like"/>
</dbReference>
<dbReference type="Gene3D" id="4.10.410.10">
    <property type="entry name" value="Pancreatic trypsin inhibitor Kunitz domain"/>
    <property type="match status" value="1"/>
</dbReference>
<dbReference type="SMART" id="SM00131">
    <property type="entry name" value="KU"/>
    <property type="match status" value="1"/>
</dbReference>
<sequence length="98" mass="10857">MKAQVNFLIGLVCLMLVLVNGWKRPEHCFLGSHDGQCGTERPKIPRWYYDYSQSACAPFLWGGCGSNDNNYGNCSACMTECSLHPEPVRACKEIIGAP</sequence>
<evidence type="ECO:0000313" key="6">
    <source>
        <dbReference type="EMBL" id="JAC30388.1"/>
    </source>
</evidence>
<dbReference type="SUPFAM" id="SSF57362">
    <property type="entry name" value="BPTI-like"/>
    <property type="match status" value="1"/>
</dbReference>
<dbReference type="GO" id="GO:0005615">
    <property type="term" value="C:extracellular space"/>
    <property type="evidence" value="ECO:0007669"/>
    <property type="project" value="TreeGrafter"/>
</dbReference>
<dbReference type="Pfam" id="PF00014">
    <property type="entry name" value="Kunitz_BPTI"/>
    <property type="match status" value="1"/>
</dbReference>
<accession>A0A023GBV6</accession>
<feature type="signal peptide" evidence="4">
    <location>
        <begin position="1"/>
        <end position="21"/>
    </location>
</feature>
<keyword evidence="4" id="KW-0732">Signal</keyword>
<evidence type="ECO:0000256" key="3">
    <source>
        <dbReference type="ARBA" id="ARBA00023157"/>
    </source>
</evidence>
<evidence type="ECO:0000256" key="1">
    <source>
        <dbReference type="ARBA" id="ARBA00022690"/>
    </source>
</evidence>
<dbReference type="PANTHER" id="PTHR10083">
    <property type="entry name" value="KUNITZ-TYPE PROTEASE INHIBITOR-RELATED"/>
    <property type="match status" value="1"/>
</dbReference>
<feature type="chain" id="PRO_5001520967" description="BPTI/Kunitz inhibitor domain-containing protein" evidence="4">
    <location>
        <begin position="22"/>
        <end position="98"/>
    </location>
</feature>
<dbReference type="GO" id="GO:0004867">
    <property type="term" value="F:serine-type endopeptidase inhibitor activity"/>
    <property type="evidence" value="ECO:0007669"/>
    <property type="project" value="UniProtKB-KW"/>
</dbReference>
<name>A0A023GBV6_AMBTT</name>
<keyword evidence="2" id="KW-0722">Serine protease inhibitor</keyword>
<dbReference type="InterPro" id="IPR020901">
    <property type="entry name" value="Prtase_inh_Kunz-CS"/>
</dbReference>
<dbReference type="EMBL" id="GBBM01005030">
    <property type="protein sequence ID" value="JAC30388.1"/>
    <property type="molecule type" value="mRNA"/>
</dbReference>
<reference evidence="6" key="1">
    <citation type="submission" date="2014-03" db="EMBL/GenBank/DDBJ databases">
        <title>The sialotranscriptome of Amblyomma triste, Amblyomma parvum and Amblyomma cajennense ticks, uncovered by 454-based RNA-seq.</title>
        <authorList>
            <person name="Garcia G.R."/>
            <person name="Gardinassi L.G."/>
            <person name="Ribeiro J.M."/>
            <person name="Anatriello E."/>
            <person name="Ferreira B.R."/>
            <person name="Moreira H.N."/>
            <person name="Mafra C."/>
            <person name="Olegario M.M."/>
            <person name="Szabo P.J."/>
            <person name="Miranda-Santos I.K."/>
            <person name="Maruyama S.R."/>
        </authorList>
    </citation>
    <scope>NUCLEOTIDE SEQUENCE</scope>
    <source>
        <strain evidence="6">Mato Grasso do Sul</strain>
        <tissue evidence="6">Salivary glands</tissue>
    </source>
</reference>
<dbReference type="AlphaFoldDB" id="A0A023GBV6"/>
<dbReference type="InterPro" id="IPR002223">
    <property type="entry name" value="Kunitz_BPTI"/>
</dbReference>